<gene>
    <name evidence="1" type="ORF">UFOVP143_38</name>
</gene>
<organism evidence="1">
    <name type="scientific">uncultured Caudovirales phage</name>
    <dbReference type="NCBI Taxonomy" id="2100421"/>
    <lineage>
        <taxon>Viruses</taxon>
        <taxon>Duplodnaviria</taxon>
        <taxon>Heunggongvirae</taxon>
        <taxon>Uroviricota</taxon>
        <taxon>Caudoviricetes</taxon>
        <taxon>Peduoviridae</taxon>
        <taxon>Maltschvirus</taxon>
        <taxon>Maltschvirus maltsch</taxon>
    </lineage>
</organism>
<evidence type="ECO:0000313" key="1">
    <source>
        <dbReference type="EMBL" id="CAB5079581.1"/>
    </source>
</evidence>
<proteinExistence type="predicted"/>
<sequence length="31" mass="3546">MRWRPTPLLIVVLLSIACWVLAIVVVRKVLS</sequence>
<protein>
    <submittedName>
        <fullName evidence="1">Uncharacterized protein</fullName>
    </submittedName>
</protein>
<accession>A0A6J7VPE1</accession>
<reference evidence="1" key="1">
    <citation type="submission" date="2020-05" db="EMBL/GenBank/DDBJ databases">
        <authorList>
            <person name="Chiriac C."/>
            <person name="Salcher M."/>
            <person name="Ghai R."/>
            <person name="Kavagutti S V."/>
        </authorList>
    </citation>
    <scope>NUCLEOTIDE SEQUENCE</scope>
</reference>
<name>A0A6J7VPE1_9CAUD</name>
<dbReference type="PROSITE" id="PS51257">
    <property type="entry name" value="PROKAR_LIPOPROTEIN"/>
    <property type="match status" value="1"/>
</dbReference>
<dbReference type="EMBL" id="LR798191">
    <property type="protein sequence ID" value="CAB5079581.1"/>
    <property type="molecule type" value="Genomic_DNA"/>
</dbReference>